<keyword evidence="2" id="KW-1185">Reference proteome</keyword>
<dbReference type="OrthoDB" id="2788229at2759"/>
<protein>
    <recommendedName>
        <fullName evidence="3">F-box domain-containing protein</fullName>
    </recommendedName>
</protein>
<accession>A0A9P5ZDP3</accession>
<comment type="caution">
    <text evidence="1">The sequence shown here is derived from an EMBL/GenBank/DDBJ whole genome shotgun (WGS) entry which is preliminary data.</text>
</comment>
<dbReference type="EMBL" id="MU155138">
    <property type="protein sequence ID" value="KAF9485075.1"/>
    <property type="molecule type" value="Genomic_DNA"/>
</dbReference>
<evidence type="ECO:0000313" key="1">
    <source>
        <dbReference type="EMBL" id="KAF9485075.1"/>
    </source>
</evidence>
<sequence>MHFRPLPVEVLYLILDEVILGRDFCSLKTISMVSKTFRPLCRKHLFRRIVLTFASDRHYAQNSRDKPSSFLEFAAFLISNPHILKSVRKIVLRDISGISSWNSHLTDIYPGTGCNFAPDDVHLPTSTLVVHPYPTHTHAHPKWDTIAGPLAQILGSLEHLQALEIRSELELDWTTFDAQVKDAIYSLLARPSCGAASVLLAALHNVRDRDLLEFVKHCGDLTLANVRFSLRGLRRNVALGGFWKDGIEMHEEGDSDGDDDIAPRLLVQEIDGQPPAALHKLRLGRQVGVDAVDWLSHHPASLVGVKHLTMESLSAAVPVSDCWSFAQGTRSSLEHLEWWLEDLAFREQSDALALKQIDLSLLPHLRSFTIRSSQSGQLVNLMVILEATGATNTIETIRIVMPTNIDKFIAFRPSAVWKRIDSAFGSARFQKRLRQVALSFAWTNQPMLQSSLSALFAAFKKNLPSLRGKDLTVDQRRACLF</sequence>
<name>A0A9P5ZDP3_9AGAR</name>
<gene>
    <name evidence="1" type="ORF">BDN70DRAFT_871771</name>
</gene>
<proteinExistence type="predicted"/>
<dbReference type="AlphaFoldDB" id="A0A9P5ZDP3"/>
<evidence type="ECO:0008006" key="3">
    <source>
        <dbReference type="Google" id="ProtNLM"/>
    </source>
</evidence>
<dbReference type="Proteomes" id="UP000807469">
    <property type="component" value="Unassembled WGS sequence"/>
</dbReference>
<evidence type="ECO:0000313" key="2">
    <source>
        <dbReference type="Proteomes" id="UP000807469"/>
    </source>
</evidence>
<organism evidence="1 2">
    <name type="scientific">Pholiota conissans</name>
    <dbReference type="NCBI Taxonomy" id="109636"/>
    <lineage>
        <taxon>Eukaryota</taxon>
        <taxon>Fungi</taxon>
        <taxon>Dikarya</taxon>
        <taxon>Basidiomycota</taxon>
        <taxon>Agaricomycotina</taxon>
        <taxon>Agaricomycetes</taxon>
        <taxon>Agaricomycetidae</taxon>
        <taxon>Agaricales</taxon>
        <taxon>Agaricineae</taxon>
        <taxon>Strophariaceae</taxon>
        <taxon>Pholiota</taxon>
    </lineage>
</organism>
<reference evidence="1" key="1">
    <citation type="submission" date="2020-11" db="EMBL/GenBank/DDBJ databases">
        <authorList>
            <consortium name="DOE Joint Genome Institute"/>
            <person name="Ahrendt S."/>
            <person name="Riley R."/>
            <person name="Andreopoulos W."/>
            <person name="Labutti K."/>
            <person name="Pangilinan J."/>
            <person name="Ruiz-Duenas F.J."/>
            <person name="Barrasa J.M."/>
            <person name="Sanchez-Garcia M."/>
            <person name="Camarero S."/>
            <person name="Miyauchi S."/>
            <person name="Serrano A."/>
            <person name="Linde D."/>
            <person name="Babiker R."/>
            <person name="Drula E."/>
            <person name="Ayuso-Fernandez I."/>
            <person name="Pacheco R."/>
            <person name="Padilla G."/>
            <person name="Ferreira P."/>
            <person name="Barriuso J."/>
            <person name="Kellner H."/>
            <person name="Castanera R."/>
            <person name="Alfaro M."/>
            <person name="Ramirez L."/>
            <person name="Pisabarro A.G."/>
            <person name="Kuo A."/>
            <person name="Tritt A."/>
            <person name="Lipzen A."/>
            <person name="He G."/>
            <person name="Yan M."/>
            <person name="Ng V."/>
            <person name="Cullen D."/>
            <person name="Martin F."/>
            <person name="Rosso M.-N."/>
            <person name="Henrissat B."/>
            <person name="Hibbett D."/>
            <person name="Martinez A.T."/>
            <person name="Grigoriev I.V."/>
        </authorList>
    </citation>
    <scope>NUCLEOTIDE SEQUENCE</scope>
    <source>
        <strain evidence="1">CIRM-BRFM 674</strain>
    </source>
</reference>